<protein>
    <submittedName>
        <fullName evidence="1">Uncharacterized protein</fullName>
    </submittedName>
</protein>
<evidence type="ECO:0000313" key="2">
    <source>
        <dbReference type="Proteomes" id="UP000786811"/>
    </source>
</evidence>
<accession>A0A8J2HJT7</accession>
<organism evidence="1 2">
    <name type="scientific">Cotesia congregata</name>
    <name type="common">Parasitoid wasp</name>
    <name type="synonym">Apanteles congregatus</name>
    <dbReference type="NCBI Taxonomy" id="51543"/>
    <lineage>
        <taxon>Eukaryota</taxon>
        <taxon>Metazoa</taxon>
        <taxon>Ecdysozoa</taxon>
        <taxon>Arthropoda</taxon>
        <taxon>Hexapoda</taxon>
        <taxon>Insecta</taxon>
        <taxon>Pterygota</taxon>
        <taxon>Neoptera</taxon>
        <taxon>Endopterygota</taxon>
        <taxon>Hymenoptera</taxon>
        <taxon>Apocrita</taxon>
        <taxon>Ichneumonoidea</taxon>
        <taxon>Braconidae</taxon>
        <taxon>Microgastrinae</taxon>
        <taxon>Cotesia</taxon>
    </lineage>
</organism>
<reference evidence="1" key="1">
    <citation type="submission" date="2021-04" db="EMBL/GenBank/DDBJ databases">
        <authorList>
            <person name="Chebbi M.A.C M."/>
        </authorList>
    </citation>
    <scope>NUCLEOTIDE SEQUENCE</scope>
</reference>
<dbReference type="Proteomes" id="UP000786811">
    <property type="component" value="Unassembled WGS sequence"/>
</dbReference>
<name>A0A8J2HJT7_COTCN</name>
<evidence type="ECO:0000313" key="1">
    <source>
        <dbReference type="EMBL" id="CAG5100751.1"/>
    </source>
</evidence>
<proteinExistence type="predicted"/>
<gene>
    <name evidence="1" type="ORF">HICCMSTLAB_LOCUS9824</name>
</gene>
<dbReference type="EMBL" id="CAJNRD030001122">
    <property type="protein sequence ID" value="CAG5100751.1"/>
    <property type="molecule type" value="Genomic_DNA"/>
</dbReference>
<sequence length="224" mass="26512">MINDMRRSAIIKKTIALKLDTLIEEREEVRVFIRKLLGLALLPATDINKAFEWLINNHKEIFKELKELIRYWLKTVKPERFSCYRKVNRTNNNIESYHRVLRLKLGFASVNLGIHRNYDSDEVLKERIATLQELAKIEKTSLELNLEIRSPESNKITQKNEMIEYLWDLFDNGTLDINNFLQYIHNDDKIQQTRPSFSRFALTEFNGTISVALPTVEQLQFRLV</sequence>
<dbReference type="AlphaFoldDB" id="A0A8J2HJT7"/>
<dbReference type="OrthoDB" id="90756at2759"/>
<comment type="caution">
    <text evidence="1">The sequence shown here is derived from an EMBL/GenBank/DDBJ whole genome shotgun (WGS) entry which is preliminary data.</text>
</comment>
<keyword evidence="2" id="KW-1185">Reference proteome</keyword>